<feature type="site" description="Important for beta-aspartyl-AMP intermediate formation" evidence="10">
    <location>
        <position position="364"/>
    </location>
</feature>
<evidence type="ECO:0000256" key="5">
    <source>
        <dbReference type="ARBA" id="ARBA00022840"/>
    </source>
</evidence>
<dbReference type="SUPFAM" id="SSF56235">
    <property type="entry name" value="N-terminal nucleophile aminohydrolases (Ntn hydrolases)"/>
    <property type="match status" value="1"/>
</dbReference>
<dbReference type="SUPFAM" id="SSF52402">
    <property type="entry name" value="Adenine nucleotide alpha hydrolases-like"/>
    <property type="match status" value="1"/>
</dbReference>
<evidence type="ECO:0000313" key="12">
    <source>
        <dbReference type="EMBL" id="PCI29365.1"/>
    </source>
</evidence>
<evidence type="ECO:0000256" key="3">
    <source>
        <dbReference type="ARBA" id="ARBA00012737"/>
    </source>
</evidence>
<dbReference type="CDD" id="cd00712">
    <property type="entry name" value="AsnB"/>
    <property type="match status" value="1"/>
</dbReference>
<dbReference type="NCBIfam" id="TIGR01536">
    <property type="entry name" value="asn_synth_AEB"/>
    <property type="match status" value="1"/>
</dbReference>
<dbReference type="Proteomes" id="UP000218113">
    <property type="component" value="Unassembled WGS sequence"/>
</dbReference>
<dbReference type="InterPro" id="IPR051786">
    <property type="entry name" value="ASN_synthetase/amidase"/>
</dbReference>
<evidence type="ECO:0000313" key="13">
    <source>
        <dbReference type="Proteomes" id="UP000218113"/>
    </source>
</evidence>
<dbReference type="InterPro" id="IPR006426">
    <property type="entry name" value="Asn_synth_AEB"/>
</dbReference>
<dbReference type="GO" id="GO:0005524">
    <property type="term" value="F:ATP binding"/>
    <property type="evidence" value="ECO:0007669"/>
    <property type="project" value="UniProtKB-KW"/>
</dbReference>
<dbReference type="Gene3D" id="3.40.50.620">
    <property type="entry name" value="HUPs"/>
    <property type="match status" value="1"/>
</dbReference>
<dbReference type="PIRSF" id="PIRSF001589">
    <property type="entry name" value="Asn_synthetase_glu-h"/>
    <property type="match status" value="1"/>
</dbReference>
<evidence type="ECO:0000256" key="6">
    <source>
        <dbReference type="ARBA" id="ARBA00022962"/>
    </source>
</evidence>
<evidence type="ECO:0000256" key="8">
    <source>
        <dbReference type="PIRSR" id="PIRSR001589-1"/>
    </source>
</evidence>
<dbReference type="InterPro" id="IPR014729">
    <property type="entry name" value="Rossmann-like_a/b/a_fold"/>
</dbReference>
<dbReference type="Gene3D" id="3.60.20.10">
    <property type="entry name" value="Glutamine Phosphoribosylpyrophosphate, subunit 1, domain 1"/>
    <property type="match status" value="1"/>
</dbReference>
<comment type="catalytic activity">
    <reaction evidence="7">
        <text>L-aspartate + L-glutamine + ATP + H2O = L-asparagine + L-glutamate + AMP + diphosphate + H(+)</text>
        <dbReference type="Rhea" id="RHEA:12228"/>
        <dbReference type="ChEBI" id="CHEBI:15377"/>
        <dbReference type="ChEBI" id="CHEBI:15378"/>
        <dbReference type="ChEBI" id="CHEBI:29985"/>
        <dbReference type="ChEBI" id="CHEBI:29991"/>
        <dbReference type="ChEBI" id="CHEBI:30616"/>
        <dbReference type="ChEBI" id="CHEBI:33019"/>
        <dbReference type="ChEBI" id="CHEBI:58048"/>
        <dbReference type="ChEBI" id="CHEBI:58359"/>
        <dbReference type="ChEBI" id="CHEBI:456215"/>
        <dbReference type="EC" id="6.3.5.4"/>
    </reaction>
</comment>
<dbReference type="Pfam" id="PF00733">
    <property type="entry name" value="Asn_synthase"/>
    <property type="match status" value="1"/>
</dbReference>
<dbReference type="InterPro" id="IPR001962">
    <property type="entry name" value="Asn_synthase"/>
</dbReference>
<keyword evidence="5 9" id="KW-0067">ATP-binding</keyword>
<dbReference type="InterPro" id="IPR017932">
    <property type="entry name" value="GATase_2_dom"/>
</dbReference>
<reference evidence="13" key="1">
    <citation type="submission" date="2017-08" db="EMBL/GenBank/DDBJ databases">
        <title>A dynamic microbial community with high functional redundancy inhabits the cold, oxic subseafloor aquifer.</title>
        <authorList>
            <person name="Tully B.J."/>
            <person name="Wheat C.G."/>
            <person name="Glazer B.T."/>
            <person name="Huber J.A."/>
        </authorList>
    </citation>
    <scope>NUCLEOTIDE SEQUENCE [LARGE SCALE GENOMIC DNA]</scope>
</reference>
<evidence type="ECO:0000256" key="2">
    <source>
        <dbReference type="ARBA" id="ARBA00005752"/>
    </source>
</evidence>
<comment type="pathway">
    <text evidence="1">Amino-acid biosynthesis; L-asparagine biosynthesis; L-asparagine from L-aspartate (L-Gln route): step 1/1.</text>
</comment>
<comment type="similarity">
    <text evidence="2">Belongs to the asparagine synthetase family.</text>
</comment>
<dbReference type="Pfam" id="PF13537">
    <property type="entry name" value="GATase_7"/>
    <property type="match status" value="1"/>
</dbReference>
<dbReference type="AlphaFoldDB" id="A0A2A4T8A0"/>
<dbReference type="GO" id="GO:0004066">
    <property type="term" value="F:asparagine synthase (glutamine-hydrolyzing) activity"/>
    <property type="evidence" value="ECO:0007669"/>
    <property type="project" value="UniProtKB-EC"/>
</dbReference>
<feature type="domain" description="Glutamine amidotransferase type-2" evidence="11">
    <location>
        <begin position="2"/>
        <end position="211"/>
    </location>
</feature>
<feature type="binding site" evidence="9">
    <location>
        <position position="289"/>
    </location>
    <ligand>
        <name>ATP</name>
        <dbReference type="ChEBI" id="CHEBI:30616"/>
    </ligand>
</feature>
<evidence type="ECO:0000256" key="9">
    <source>
        <dbReference type="PIRSR" id="PIRSR001589-2"/>
    </source>
</evidence>
<evidence type="ECO:0000256" key="10">
    <source>
        <dbReference type="PIRSR" id="PIRSR001589-3"/>
    </source>
</evidence>
<dbReference type="PANTHER" id="PTHR43284">
    <property type="entry name" value="ASPARAGINE SYNTHETASE (GLUTAMINE-HYDROLYZING)"/>
    <property type="match status" value="1"/>
</dbReference>
<sequence length="609" mass="70305">MCGFVSIISKNGKPVSKESLKAMSREIIHRGPDDSGTWLSDWCGLAFRRLSIMDVSDQGHQPMPDSSGEYVIVFNGEVYNFKEIRLELEEAGVAFRSGSDTEVVLQSYIRWGEKCVERFTGMFSLIIVEKRIRRIFIARDHLGIKPLYTYEDDDFFYFSSEIKALRHVTRFKVNYDSLFEQLIYRYVAGNNTPFKEIHKLSAGTYRLIEQGQFKKDEIYYDIAEKLQVKSRVQEIGILPKIESALKDSIQLHTRSDVGYNIQLSGGVDSSFITAVLSEVECKRLDTFSITLDDEGCNEEKFQNIVATRYRTKHHAYRLTANSFSEALEKAAWHMDVPIVHLGCIFLMLLCQHSVKNSKVILTGEGADELFGGYSRYMLGKKDQITNTIQRLKIQGHFLPNISPFKGLKSRLSKKIIEKQLSTSKDSMLPFLDNLEENTRFRDRTGDALTDTVDKMLAHDQKCYLESLLDRQDKMSMAVSVESRVPFCNPRLFDMVNPISNKLKLKNNIPKYLLKKLSEPYLDNSILYRRKNGLKLPLDQWLRNGPLKDRLSVLTDDTARQRGIYHYATLTKAVDRHIAGKENHGKQLMTLMMFETWMRIFIDRQGERPY</sequence>
<keyword evidence="4 9" id="KW-0547">Nucleotide-binding</keyword>
<dbReference type="EMBL" id="NVSR01000015">
    <property type="protein sequence ID" value="PCI29365.1"/>
    <property type="molecule type" value="Genomic_DNA"/>
</dbReference>
<evidence type="ECO:0000256" key="7">
    <source>
        <dbReference type="ARBA" id="ARBA00048741"/>
    </source>
</evidence>
<dbReference type="CDD" id="cd01991">
    <property type="entry name" value="Asn_synthase_B_C"/>
    <property type="match status" value="1"/>
</dbReference>
<dbReference type="GO" id="GO:0006529">
    <property type="term" value="P:asparagine biosynthetic process"/>
    <property type="evidence" value="ECO:0007669"/>
    <property type="project" value="UniProtKB-KW"/>
</dbReference>
<dbReference type="PROSITE" id="PS51278">
    <property type="entry name" value="GATASE_TYPE_2"/>
    <property type="match status" value="1"/>
</dbReference>
<keyword evidence="8" id="KW-0028">Amino-acid biosynthesis</keyword>
<keyword evidence="8" id="KW-0061">Asparagine biosynthesis</keyword>
<protein>
    <recommendedName>
        <fullName evidence="3">asparagine synthase (glutamine-hydrolyzing)</fullName>
        <ecNumber evidence="3">6.3.5.4</ecNumber>
    </recommendedName>
</protein>
<evidence type="ECO:0000259" key="11">
    <source>
        <dbReference type="PROSITE" id="PS51278"/>
    </source>
</evidence>
<accession>A0A2A4T8A0</accession>
<gene>
    <name evidence="12" type="primary">asnB</name>
    <name evidence="12" type="ORF">COB67_04220</name>
</gene>
<proteinExistence type="inferred from homology"/>
<comment type="caution">
    <text evidence="12">The sequence shown here is derived from an EMBL/GenBank/DDBJ whole genome shotgun (WGS) entry which is preliminary data.</text>
</comment>
<evidence type="ECO:0000256" key="4">
    <source>
        <dbReference type="ARBA" id="ARBA00022741"/>
    </source>
</evidence>
<dbReference type="EC" id="6.3.5.4" evidence="3"/>
<keyword evidence="6 8" id="KW-0315">Glutamine amidotransferase</keyword>
<name>A0A2A4T8A0_9DELT</name>
<organism evidence="12 13">
    <name type="scientific">SAR324 cluster bacterium</name>
    <dbReference type="NCBI Taxonomy" id="2024889"/>
    <lineage>
        <taxon>Bacteria</taxon>
        <taxon>Deltaproteobacteria</taxon>
        <taxon>SAR324 cluster</taxon>
    </lineage>
</organism>
<feature type="binding site" evidence="9">
    <location>
        <position position="100"/>
    </location>
    <ligand>
        <name>L-glutamine</name>
        <dbReference type="ChEBI" id="CHEBI:58359"/>
    </ligand>
</feature>
<evidence type="ECO:0000256" key="1">
    <source>
        <dbReference type="ARBA" id="ARBA00005187"/>
    </source>
</evidence>
<feature type="active site" description="For GATase activity" evidence="8">
    <location>
        <position position="2"/>
    </location>
</feature>
<dbReference type="InterPro" id="IPR033738">
    <property type="entry name" value="AsnB_N"/>
</dbReference>
<dbReference type="InterPro" id="IPR029055">
    <property type="entry name" value="Ntn_hydrolases_N"/>
</dbReference>
<dbReference type="PANTHER" id="PTHR43284:SF1">
    <property type="entry name" value="ASPARAGINE SYNTHETASE"/>
    <property type="match status" value="1"/>
</dbReference>